<evidence type="ECO:0000256" key="7">
    <source>
        <dbReference type="ARBA" id="ARBA00022692"/>
    </source>
</evidence>
<dbReference type="Gene3D" id="2.60.120.430">
    <property type="entry name" value="Galactose-binding lectin"/>
    <property type="match status" value="1"/>
</dbReference>
<evidence type="ECO:0000256" key="16">
    <source>
        <dbReference type="ARBA" id="ARBA00047899"/>
    </source>
</evidence>
<proteinExistence type="predicted"/>
<feature type="domain" description="Protein kinase" evidence="20">
    <location>
        <begin position="605"/>
        <end position="885"/>
    </location>
</feature>
<dbReference type="CDD" id="cd14066">
    <property type="entry name" value="STKc_IRAK"/>
    <property type="match status" value="1"/>
</dbReference>
<dbReference type="SUPFAM" id="SSF56112">
    <property type="entry name" value="Protein kinase-like (PK-like)"/>
    <property type="match status" value="1"/>
</dbReference>
<evidence type="ECO:0000256" key="6">
    <source>
        <dbReference type="ARBA" id="ARBA00022679"/>
    </source>
</evidence>
<dbReference type="PROSITE" id="PS50011">
    <property type="entry name" value="PROTEIN_KINASE_DOM"/>
    <property type="match status" value="1"/>
</dbReference>
<keyword evidence="7 19" id="KW-0812">Transmembrane</keyword>
<gene>
    <name evidence="21" type="ORF">C2845_PM17G14810</name>
</gene>
<dbReference type="Pfam" id="PF13855">
    <property type="entry name" value="LRR_8"/>
    <property type="match status" value="1"/>
</dbReference>
<dbReference type="Pfam" id="PF12819">
    <property type="entry name" value="Malectin_like"/>
    <property type="match status" value="1"/>
</dbReference>
<dbReference type="Gene3D" id="3.80.10.10">
    <property type="entry name" value="Ribonuclease Inhibitor"/>
    <property type="match status" value="1"/>
</dbReference>
<keyword evidence="11" id="KW-0418">Kinase</keyword>
<comment type="catalytic activity">
    <reaction evidence="17">
        <text>L-seryl-[protein] + ATP = O-phospho-L-seryl-[protein] + ADP + H(+)</text>
        <dbReference type="Rhea" id="RHEA:17989"/>
        <dbReference type="Rhea" id="RHEA-COMP:9863"/>
        <dbReference type="Rhea" id="RHEA-COMP:11604"/>
        <dbReference type="ChEBI" id="CHEBI:15378"/>
        <dbReference type="ChEBI" id="CHEBI:29999"/>
        <dbReference type="ChEBI" id="CHEBI:30616"/>
        <dbReference type="ChEBI" id="CHEBI:83421"/>
        <dbReference type="ChEBI" id="CHEBI:456216"/>
        <dbReference type="EC" id="2.7.11.1"/>
    </reaction>
</comment>
<dbReference type="GO" id="GO:0005524">
    <property type="term" value="F:ATP binding"/>
    <property type="evidence" value="ECO:0007669"/>
    <property type="project" value="UniProtKB-UniRule"/>
</dbReference>
<evidence type="ECO:0000256" key="5">
    <source>
        <dbReference type="ARBA" id="ARBA00022614"/>
    </source>
</evidence>
<keyword evidence="6" id="KW-0808">Transferase</keyword>
<organism evidence="21 22">
    <name type="scientific">Panicum miliaceum</name>
    <name type="common">Proso millet</name>
    <name type="synonym">Broomcorn millet</name>
    <dbReference type="NCBI Taxonomy" id="4540"/>
    <lineage>
        <taxon>Eukaryota</taxon>
        <taxon>Viridiplantae</taxon>
        <taxon>Streptophyta</taxon>
        <taxon>Embryophyta</taxon>
        <taxon>Tracheophyta</taxon>
        <taxon>Spermatophyta</taxon>
        <taxon>Magnoliopsida</taxon>
        <taxon>Liliopsida</taxon>
        <taxon>Poales</taxon>
        <taxon>Poaceae</taxon>
        <taxon>PACMAD clade</taxon>
        <taxon>Panicoideae</taxon>
        <taxon>Panicodae</taxon>
        <taxon>Paniceae</taxon>
        <taxon>Panicinae</taxon>
        <taxon>Panicum</taxon>
        <taxon>Panicum sect. Panicum</taxon>
    </lineage>
</organism>
<dbReference type="FunFam" id="3.80.10.10:FF:000129">
    <property type="entry name" value="Leucine-rich repeat receptor-like kinase"/>
    <property type="match status" value="1"/>
</dbReference>
<dbReference type="InterPro" id="IPR024788">
    <property type="entry name" value="Malectin-like_Carb-bd_dom"/>
</dbReference>
<dbReference type="SMART" id="SM00220">
    <property type="entry name" value="S_TKc"/>
    <property type="match status" value="1"/>
</dbReference>
<dbReference type="InterPro" id="IPR008271">
    <property type="entry name" value="Ser/Thr_kinase_AS"/>
</dbReference>
<dbReference type="SUPFAM" id="SSF52058">
    <property type="entry name" value="L domain-like"/>
    <property type="match status" value="1"/>
</dbReference>
<evidence type="ECO:0000256" key="11">
    <source>
        <dbReference type="ARBA" id="ARBA00022777"/>
    </source>
</evidence>
<evidence type="ECO:0000256" key="2">
    <source>
        <dbReference type="ARBA" id="ARBA00012513"/>
    </source>
</evidence>
<dbReference type="InterPro" id="IPR017441">
    <property type="entry name" value="Protein_kinase_ATP_BS"/>
</dbReference>
<comment type="caution">
    <text evidence="21">The sequence shown here is derived from an EMBL/GenBank/DDBJ whole genome shotgun (WGS) entry which is preliminary data.</text>
</comment>
<evidence type="ECO:0000256" key="17">
    <source>
        <dbReference type="ARBA" id="ARBA00048679"/>
    </source>
</evidence>
<reference evidence="22" key="1">
    <citation type="journal article" date="2019" name="Nat. Commun.">
        <title>The genome of broomcorn millet.</title>
        <authorList>
            <person name="Zou C."/>
            <person name="Miki D."/>
            <person name="Li D."/>
            <person name="Tang Q."/>
            <person name="Xiao L."/>
            <person name="Rajput S."/>
            <person name="Deng P."/>
            <person name="Jia W."/>
            <person name="Huang R."/>
            <person name="Zhang M."/>
            <person name="Sun Y."/>
            <person name="Hu J."/>
            <person name="Fu X."/>
            <person name="Schnable P.S."/>
            <person name="Li F."/>
            <person name="Zhang H."/>
            <person name="Feng B."/>
            <person name="Zhu X."/>
            <person name="Liu R."/>
            <person name="Schnable J.C."/>
            <person name="Zhu J.-K."/>
            <person name="Zhang H."/>
        </authorList>
    </citation>
    <scope>NUCLEOTIDE SEQUENCE [LARGE SCALE GENOMIC DNA]</scope>
</reference>
<evidence type="ECO:0000256" key="3">
    <source>
        <dbReference type="ARBA" id="ARBA00022527"/>
    </source>
</evidence>
<dbReference type="Proteomes" id="UP000275267">
    <property type="component" value="Unassembled WGS sequence"/>
</dbReference>
<dbReference type="InterPro" id="IPR001245">
    <property type="entry name" value="Ser-Thr/Tyr_kinase_cat_dom"/>
</dbReference>
<keyword evidence="5" id="KW-0433">Leucine-rich repeat</keyword>
<dbReference type="PROSITE" id="PS00107">
    <property type="entry name" value="PROTEIN_KINASE_ATP"/>
    <property type="match status" value="1"/>
</dbReference>
<dbReference type="GO" id="GO:0005886">
    <property type="term" value="C:plasma membrane"/>
    <property type="evidence" value="ECO:0007669"/>
    <property type="project" value="UniProtKB-SubCell"/>
</dbReference>
<dbReference type="FunFam" id="1.10.510.10:FF:000146">
    <property type="entry name" value="LRR receptor-like serine/threonine-protein kinase IOS1"/>
    <property type="match status" value="1"/>
</dbReference>
<evidence type="ECO:0000313" key="21">
    <source>
        <dbReference type="EMBL" id="RLM69063.1"/>
    </source>
</evidence>
<dbReference type="PANTHER" id="PTHR45631">
    <property type="entry name" value="OS07G0107800 PROTEIN-RELATED"/>
    <property type="match status" value="1"/>
</dbReference>
<keyword evidence="14 19" id="KW-0472">Membrane</keyword>
<evidence type="ECO:0000256" key="1">
    <source>
        <dbReference type="ARBA" id="ARBA00004162"/>
    </source>
</evidence>
<evidence type="ECO:0000313" key="22">
    <source>
        <dbReference type="Proteomes" id="UP000275267"/>
    </source>
</evidence>
<dbReference type="PRINTS" id="PR00019">
    <property type="entry name" value="LEURICHRPT"/>
</dbReference>
<dbReference type="EC" id="2.7.11.1" evidence="2"/>
<feature type="binding site" evidence="18">
    <location>
        <position position="633"/>
    </location>
    <ligand>
        <name>ATP</name>
        <dbReference type="ChEBI" id="CHEBI:30616"/>
    </ligand>
</feature>
<feature type="transmembrane region" description="Helical" evidence="19">
    <location>
        <begin position="793"/>
        <end position="811"/>
    </location>
</feature>
<dbReference type="InterPro" id="IPR032675">
    <property type="entry name" value="LRR_dom_sf"/>
</dbReference>
<keyword evidence="3" id="KW-0723">Serine/threonine-protein kinase</keyword>
<keyword evidence="15" id="KW-0675">Receptor</keyword>
<evidence type="ECO:0000256" key="8">
    <source>
        <dbReference type="ARBA" id="ARBA00022729"/>
    </source>
</evidence>
<dbReference type="STRING" id="4540.A0A3L6Q0T1"/>
<protein>
    <recommendedName>
        <fullName evidence="2">non-specific serine/threonine protein kinase</fullName>
        <ecNumber evidence="2">2.7.11.1</ecNumber>
    </recommendedName>
</protein>
<sequence>MEEMLSRDDGLVGVWKAKQVILLLLATTSLSLIQTIQGQQLDNHGFISIDCGYTSNPKYSDDKTGITYLADVGFTDAGLTHPVYTENMQGDLANRYLTIRFFPNGTRNCYTLRSLTPGGKYLVRAAFGYGNYDTLNRLPTFDLYVGANYWTTVRIVNSSTAYIFETITVSSPANFLQVCLVNKGLGTPFISGLDVRLLQANLYPDSNATQSLVLLSFFRQSVGFGPNRYHFGTNYRHIRFPDDRYDRIWQRYEQVPDWTEVPNAINGVVKNSPNDTYGAPSAVMRSVSIPVNSSRMDLYWDLDSSMDADLNTKYLVVLYFAEVEMLQQNEFRQFDVLLDNATLANGFRPEQMLTTVLTGIVQGSGSHVISLVAASNSKQPLISAMEIFLVRSQNESATDSGDATAMLTIQTKFSIKRNWAGDPCSPIAFAWDGLNCSYTPSAPPRITALYMTSNGLIGEIDPSFGQLTLLQHLDLSHNNLFGSIPDFLGQLPSLTFLDLSSNNLSGSIPNNLLQRSQMGVLTLRVDNNPNLCTNHSCEPIPNLKKRNQAIFIAEIVAPVALVILIMAIVVFVVWHKRENTQGGARASNPFESRRFKYKELKVITDDFKTIIGKGGFGLVYIGKLESGTLVAVKMRSQTSSQGNTEFLAEARHLARVHHKNLVSLIGYCKDRKHLGLVYEYMDGGNLENRLKGEEASHAESPLTWLQRLKIALDSAYGLEYLHKSCSPPLIHRDVKTQNILLTSSLEAKIADFGLTRAFSSGTKTHTTTRPAGTLGYLDPEYYNTSHLSEKSDVFSFGVVLLVLITGRPAIFTATTNNTERINLVQWVQGRLLEGDIEAVTDPRIRGDCDVNSLWKVAELALHCTERAGRDRPTMAEVVEGLTESLQLEGSSRSSMRCGSGSVGTNGSVVAEADSVGALESERIGETLPRDLAAAGVRCTVPVEWCCGHLRTANSAGPLSRAYLAWMHGLPDGDHFTALHDAAVDVLNLTKVPWDKNQIRSSRKRKEPDEVTFIANL</sequence>
<dbReference type="PANTHER" id="PTHR45631:SF182">
    <property type="entry name" value="OS05G0246600 PROTEIN"/>
    <property type="match status" value="1"/>
</dbReference>
<evidence type="ECO:0000256" key="4">
    <source>
        <dbReference type="ARBA" id="ARBA00022553"/>
    </source>
</evidence>
<keyword evidence="12 18" id="KW-0067">ATP-binding</keyword>
<dbReference type="GO" id="GO:0004674">
    <property type="term" value="F:protein serine/threonine kinase activity"/>
    <property type="evidence" value="ECO:0007669"/>
    <property type="project" value="UniProtKB-KW"/>
</dbReference>
<dbReference type="InterPro" id="IPR001611">
    <property type="entry name" value="Leu-rich_rpt"/>
</dbReference>
<dbReference type="AlphaFoldDB" id="A0A3L6Q0T1"/>
<keyword evidence="9" id="KW-0677">Repeat</keyword>
<dbReference type="Gene3D" id="3.30.200.20">
    <property type="entry name" value="Phosphorylase Kinase, domain 1"/>
    <property type="match status" value="1"/>
</dbReference>
<evidence type="ECO:0000256" key="14">
    <source>
        <dbReference type="ARBA" id="ARBA00023136"/>
    </source>
</evidence>
<comment type="catalytic activity">
    <reaction evidence="16">
        <text>L-threonyl-[protein] + ATP = O-phospho-L-threonyl-[protein] + ADP + H(+)</text>
        <dbReference type="Rhea" id="RHEA:46608"/>
        <dbReference type="Rhea" id="RHEA-COMP:11060"/>
        <dbReference type="Rhea" id="RHEA-COMP:11605"/>
        <dbReference type="ChEBI" id="CHEBI:15378"/>
        <dbReference type="ChEBI" id="CHEBI:30013"/>
        <dbReference type="ChEBI" id="CHEBI:30616"/>
        <dbReference type="ChEBI" id="CHEBI:61977"/>
        <dbReference type="ChEBI" id="CHEBI:456216"/>
        <dbReference type="EC" id="2.7.11.1"/>
    </reaction>
</comment>
<dbReference type="Pfam" id="PF07714">
    <property type="entry name" value="PK_Tyr_Ser-Thr"/>
    <property type="match status" value="1"/>
</dbReference>
<evidence type="ECO:0000256" key="19">
    <source>
        <dbReference type="SAM" id="Phobius"/>
    </source>
</evidence>
<keyword evidence="22" id="KW-1185">Reference proteome</keyword>
<dbReference type="InterPro" id="IPR011009">
    <property type="entry name" value="Kinase-like_dom_sf"/>
</dbReference>
<dbReference type="FunFam" id="3.30.200.20:FF:000178">
    <property type="entry name" value="serine/threonine-protein kinase PBS1-like"/>
    <property type="match status" value="1"/>
</dbReference>
<keyword evidence="10 18" id="KW-0547">Nucleotide-binding</keyword>
<dbReference type="PROSITE" id="PS51450">
    <property type="entry name" value="LRR"/>
    <property type="match status" value="2"/>
</dbReference>
<evidence type="ECO:0000259" key="20">
    <source>
        <dbReference type="PROSITE" id="PS50011"/>
    </source>
</evidence>
<dbReference type="OrthoDB" id="2017114at2759"/>
<dbReference type="PROSITE" id="PS00108">
    <property type="entry name" value="PROTEIN_KINASE_ST"/>
    <property type="match status" value="1"/>
</dbReference>
<name>A0A3L6Q0T1_PANMI</name>
<evidence type="ECO:0000256" key="12">
    <source>
        <dbReference type="ARBA" id="ARBA00022840"/>
    </source>
</evidence>
<keyword evidence="13 19" id="KW-1133">Transmembrane helix</keyword>
<keyword evidence="4" id="KW-0597">Phosphoprotein</keyword>
<dbReference type="InterPro" id="IPR000719">
    <property type="entry name" value="Prot_kinase_dom"/>
</dbReference>
<evidence type="ECO:0000256" key="10">
    <source>
        <dbReference type="ARBA" id="ARBA00022741"/>
    </source>
</evidence>
<evidence type="ECO:0000256" key="13">
    <source>
        <dbReference type="ARBA" id="ARBA00022989"/>
    </source>
</evidence>
<evidence type="ECO:0000256" key="18">
    <source>
        <dbReference type="PROSITE-ProRule" id="PRU10141"/>
    </source>
</evidence>
<evidence type="ECO:0000256" key="9">
    <source>
        <dbReference type="ARBA" id="ARBA00022737"/>
    </source>
</evidence>
<evidence type="ECO:0000256" key="15">
    <source>
        <dbReference type="ARBA" id="ARBA00023170"/>
    </source>
</evidence>
<feature type="transmembrane region" description="Helical" evidence="19">
    <location>
        <begin position="549"/>
        <end position="574"/>
    </location>
</feature>
<dbReference type="Gene3D" id="1.10.510.10">
    <property type="entry name" value="Transferase(Phosphotransferase) domain 1"/>
    <property type="match status" value="1"/>
</dbReference>
<dbReference type="EMBL" id="PQIB02000014">
    <property type="protein sequence ID" value="RLM69063.1"/>
    <property type="molecule type" value="Genomic_DNA"/>
</dbReference>
<keyword evidence="8" id="KW-0732">Signal</keyword>
<comment type="subcellular location">
    <subcellularLocation>
        <location evidence="1">Cell membrane</location>
        <topology evidence="1">Single-pass membrane protein</topology>
    </subcellularLocation>
</comment>
<accession>A0A3L6Q0T1</accession>